<sequence length="703" mass="80850">MTYQSQKELYDAAQSWAKENGYAIIITHSTNNDTQKRFTYQCDRSGNYYKKKKHWKIIIKEPHHNHPPSEDSSAHAIHRRLNEDQKALVNQLTHAGVRPLQIKSALMQETETPCSSTLNTIYNHRNQMRIDHLQGRSPIEALVFEIRNLDFYHLIGEDEGKMKSLFFAYPNSLTLAKQFPTTFLLDCTYKTNKYKMPVLHIVGMNSCNRSFSVAFCFLSAKKAEDYIWALEQFSIVLDGQAPLVLATDKEQALINAIEQVFPDTCHLLCSWHIYKNVKLQCHKNFKSEEEWDLFAKCWHQLVASQTETDYHQNFAEISKKWDPLTADYLIPNWMPIKEKFVAYLIDKHPHFGNTITSRVEGLHAYIKRFINSPTSSFSAVVKHIHRAISVQLHKCLVKASQDSYKQLVGLPPSIKNLNGTITHFALHSFHIAKQSITNSALEGTTFRAEDFHKQWHVRSNLNGICSLASLPISDDRAPPTRELNEQFFLDDLFLKFQAFQPGEQSFYISQIHKLFEGKYALVAMKEPKVEGIRGRPNGASGKKHISTTSTKRDPSAHEYQEEKKKRGRPKKEGTAEPKVPKKRGRPRKIPVEEEEEEEEFESSNEDSLDGELPEDLLDAQDFGPLRTRSGRNSKRVKFEEDSKDDDDDNNKDNNDVSNQDGNNTSDKDNNEIGDKDNNEISDKYNIRIGDRPALWNYSLGNRA</sequence>
<accession>A0ACC0DYV5</accession>
<evidence type="ECO:0000313" key="2">
    <source>
        <dbReference type="Proteomes" id="UP001060170"/>
    </source>
</evidence>
<reference evidence="2" key="1">
    <citation type="journal article" date="2018" name="BMC Genomics">
        <title>Genomic insights into host adaptation between the wheat stripe rust pathogen (Puccinia striiformis f. sp. tritici) and the barley stripe rust pathogen (Puccinia striiformis f. sp. hordei).</title>
        <authorList>
            <person name="Xia C."/>
            <person name="Wang M."/>
            <person name="Yin C."/>
            <person name="Cornejo O.E."/>
            <person name="Hulbert S.H."/>
            <person name="Chen X."/>
        </authorList>
    </citation>
    <scope>NUCLEOTIDE SEQUENCE [LARGE SCALE GENOMIC DNA]</scope>
    <source>
        <strain evidence="2">93-210</strain>
    </source>
</reference>
<organism evidence="1 2">
    <name type="scientific">Puccinia striiformis f. sp. tritici</name>
    <dbReference type="NCBI Taxonomy" id="168172"/>
    <lineage>
        <taxon>Eukaryota</taxon>
        <taxon>Fungi</taxon>
        <taxon>Dikarya</taxon>
        <taxon>Basidiomycota</taxon>
        <taxon>Pucciniomycotina</taxon>
        <taxon>Pucciniomycetes</taxon>
        <taxon>Pucciniales</taxon>
        <taxon>Pucciniaceae</taxon>
        <taxon>Puccinia</taxon>
    </lineage>
</organism>
<evidence type="ECO:0000313" key="1">
    <source>
        <dbReference type="EMBL" id="KAI7940915.1"/>
    </source>
</evidence>
<protein>
    <submittedName>
        <fullName evidence="1">Uncharacterized protein</fullName>
    </submittedName>
</protein>
<keyword evidence="2" id="KW-1185">Reference proteome</keyword>
<comment type="caution">
    <text evidence="1">The sequence shown here is derived from an EMBL/GenBank/DDBJ whole genome shotgun (WGS) entry which is preliminary data.</text>
</comment>
<dbReference type="Proteomes" id="UP001060170">
    <property type="component" value="Chromosome 13"/>
</dbReference>
<gene>
    <name evidence="1" type="ORF">MJO28_013200</name>
</gene>
<reference evidence="2" key="2">
    <citation type="journal article" date="2018" name="Mol. Plant Microbe Interact.">
        <title>Genome sequence resources for the wheat stripe rust pathogen (Puccinia striiformis f. sp. tritici) and the barley stripe rust pathogen (Puccinia striiformis f. sp. hordei).</title>
        <authorList>
            <person name="Xia C."/>
            <person name="Wang M."/>
            <person name="Yin C."/>
            <person name="Cornejo O.E."/>
            <person name="Hulbert S.H."/>
            <person name="Chen X."/>
        </authorList>
    </citation>
    <scope>NUCLEOTIDE SEQUENCE [LARGE SCALE GENOMIC DNA]</scope>
    <source>
        <strain evidence="2">93-210</strain>
    </source>
</reference>
<dbReference type="EMBL" id="CM045877">
    <property type="protein sequence ID" value="KAI7940915.1"/>
    <property type="molecule type" value="Genomic_DNA"/>
</dbReference>
<reference evidence="1 2" key="3">
    <citation type="journal article" date="2022" name="Microbiol. Spectr.">
        <title>Folding features and dynamics of 3D genome architecture in plant fungal pathogens.</title>
        <authorList>
            <person name="Xia C."/>
        </authorList>
    </citation>
    <scope>NUCLEOTIDE SEQUENCE [LARGE SCALE GENOMIC DNA]</scope>
    <source>
        <strain evidence="1 2">93-210</strain>
    </source>
</reference>
<name>A0ACC0DYV5_9BASI</name>
<proteinExistence type="predicted"/>